<feature type="chain" id="PRO_5047000422" evidence="2">
    <location>
        <begin position="37"/>
        <end position="260"/>
    </location>
</feature>
<feature type="region of interest" description="Disordered" evidence="1">
    <location>
        <begin position="53"/>
        <end position="163"/>
    </location>
</feature>
<name>A0A6J1MV23_BICAN</name>
<accession>A0A6J1MV23</accession>
<evidence type="ECO:0000313" key="3">
    <source>
        <dbReference type="Proteomes" id="UP001652582"/>
    </source>
</evidence>
<proteinExistence type="predicted"/>
<organism evidence="3 4">
    <name type="scientific">Bicyclus anynana</name>
    <name type="common">Squinting bush brown butterfly</name>
    <dbReference type="NCBI Taxonomy" id="110368"/>
    <lineage>
        <taxon>Eukaryota</taxon>
        <taxon>Metazoa</taxon>
        <taxon>Ecdysozoa</taxon>
        <taxon>Arthropoda</taxon>
        <taxon>Hexapoda</taxon>
        <taxon>Insecta</taxon>
        <taxon>Pterygota</taxon>
        <taxon>Neoptera</taxon>
        <taxon>Endopterygota</taxon>
        <taxon>Lepidoptera</taxon>
        <taxon>Glossata</taxon>
        <taxon>Ditrysia</taxon>
        <taxon>Papilionoidea</taxon>
        <taxon>Nymphalidae</taxon>
        <taxon>Satyrinae</taxon>
        <taxon>Satyrini</taxon>
        <taxon>Mycalesina</taxon>
        <taxon>Bicyclus</taxon>
    </lineage>
</organism>
<dbReference type="GeneID" id="112045006"/>
<evidence type="ECO:0000256" key="2">
    <source>
        <dbReference type="SAM" id="SignalP"/>
    </source>
</evidence>
<gene>
    <name evidence="4" type="primary">LOC112045006</name>
</gene>
<dbReference type="Proteomes" id="UP001652582">
    <property type="component" value="Chromosome 19"/>
</dbReference>
<protein>
    <submittedName>
        <fullName evidence="4">Integumentary mucin C.1-like</fullName>
    </submittedName>
</protein>
<evidence type="ECO:0000256" key="1">
    <source>
        <dbReference type="SAM" id="MobiDB-lite"/>
    </source>
</evidence>
<dbReference type="OrthoDB" id="7790053at2759"/>
<dbReference type="AlphaFoldDB" id="A0A6J1MV23"/>
<dbReference type="KEGG" id="bany:112045006"/>
<feature type="compositionally biased region" description="Polar residues" evidence="1">
    <location>
        <begin position="150"/>
        <end position="161"/>
    </location>
</feature>
<reference evidence="4" key="1">
    <citation type="submission" date="2025-08" db="UniProtKB">
        <authorList>
            <consortium name="RefSeq"/>
        </authorList>
    </citation>
    <scope>IDENTIFICATION</scope>
</reference>
<feature type="compositionally biased region" description="Low complexity" evidence="1">
    <location>
        <begin position="62"/>
        <end position="142"/>
    </location>
</feature>
<feature type="signal peptide" evidence="2">
    <location>
        <begin position="1"/>
        <end position="36"/>
    </location>
</feature>
<keyword evidence="2" id="KW-0732">Signal</keyword>
<keyword evidence="3" id="KW-1185">Reference proteome</keyword>
<evidence type="ECO:0000313" key="4">
    <source>
        <dbReference type="RefSeq" id="XP_023936807.2"/>
    </source>
</evidence>
<dbReference type="RefSeq" id="XP_023936807.2">
    <property type="nucleotide sequence ID" value="XM_024081039.2"/>
</dbReference>
<sequence length="260" mass="27408">MIVFQKRSKQHAKMVSLRLFFLPLLCMLSAVIQAQALECYQCPDCASDYETSAKTCQAPDNGGSSTVPPVTTSPAETTTSSPAETTTTGPAETTTTGPAETTTTGPAETTTTNPAETTTTGPAETTTTGPAETTTAITTEPTNTDEDNNVVTQPPTQQQSDPIVVEAQSRVRRSARQFRANATVVCVVTSFQVNGTDQIHRGCSFGDGLTDDARCRNVIGSNFTGTLGRCNVCETDRCNSGTKAAIAFVPLLIGIFIHSL</sequence>